<gene>
    <name evidence="1" type="ORF">Gogos_010317</name>
</gene>
<evidence type="ECO:0000313" key="2">
    <source>
        <dbReference type="Proteomes" id="UP000593579"/>
    </source>
</evidence>
<evidence type="ECO:0008006" key="3">
    <source>
        <dbReference type="Google" id="ProtNLM"/>
    </source>
</evidence>
<feature type="non-terminal residue" evidence="1">
    <location>
        <position position="196"/>
    </location>
</feature>
<dbReference type="AlphaFoldDB" id="A0A7J9BL08"/>
<proteinExistence type="predicted"/>
<dbReference type="EMBL" id="JABEZY010000004">
    <property type="protein sequence ID" value="MBA0736823.1"/>
    <property type="molecule type" value="Genomic_DNA"/>
</dbReference>
<evidence type="ECO:0000313" key="1">
    <source>
        <dbReference type="EMBL" id="MBA0736823.1"/>
    </source>
</evidence>
<protein>
    <recommendedName>
        <fullName evidence="3">Myb/SANT-like domain-containing protein</fullName>
    </recommendedName>
</protein>
<comment type="caution">
    <text evidence="1">The sequence shown here is derived from an EMBL/GenBank/DDBJ whole genome shotgun (WGS) entry which is preliminary data.</text>
</comment>
<sequence>MSTSAVEVSGEKVKAIWDKRLIEIFCNICIKEILKGNRPGKLDQMFIGVVATDNKAWAPSSGTLYSEFFEDVDNDVPKENEEENARNDVHISNDVHIDGNDRKRKTPEISASHFKTGRKKSSKQIRGVMNMVDNSNGDESDDEREKKEILQCMKCFNRLFVVASSSVQLYYEKYILKKPRMDLKQSTKAWILEILN</sequence>
<dbReference type="PANTHER" id="PTHR31704">
    <property type="entry name" value="MYB/SANT-LIKE DNA-BINDING DOMAIN PROTEIN-RELATED"/>
    <property type="match status" value="1"/>
</dbReference>
<accession>A0A7J9BL08</accession>
<dbReference type="Proteomes" id="UP000593579">
    <property type="component" value="Unassembled WGS sequence"/>
</dbReference>
<reference evidence="1 2" key="1">
    <citation type="journal article" date="2019" name="Genome Biol. Evol.">
        <title>Insights into the evolution of the New World diploid cottons (Gossypium, subgenus Houzingenia) based on genome sequencing.</title>
        <authorList>
            <person name="Grover C.E."/>
            <person name="Arick M.A. 2nd"/>
            <person name="Thrash A."/>
            <person name="Conover J.L."/>
            <person name="Sanders W.S."/>
            <person name="Peterson D.G."/>
            <person name="Frelichowski J.E."/>
            <person name="Scheffler J.A."/>
            <person name="Scheffler B.E."/>
            <person name="Wendel J.F."/>
        </authorList>
    </citation>
    <scope>NUCLEOTIDE SEQUENCE [LARGE SCALE GENOMIC DNA]</scope>
    <source>
        <strain evidence="1">5</strain>
        <tissue evidence="1">Leaf</tissue>
    </source>
</reference>
<dbReference type="PANTHER" id="PTHR31704:SF37">
    <property type="entry name" value="HEAT SHOCK PROTEIN"/>
    <property type="match status" value="1"/>
</dbReference>
<organism evidence="1 2">
    <name type="scientific">Gossypium gossypioides</name>
    <name type="common">Mexican cotton</name>
    <name type="synonym">Selera gossypioides</name>
    <dbReference type="NCBI Taxonomy" id="34282"/>
    <lineage>
        <taxon>Eukaryota</taxon>
        <taxon>Viridiplantae</taxon>
        <taxon>Streptophyta</taxon>
        <taxon>Embryophyta</taxon>
        <taxon>Tracheophyta</taxon>
        <taxon>Spermatophyta</taxon>
        <taxon>Magnoliopsida</taxon>
        <taxon>eudicotyledons</taxon>
        <taxon>Gunneridae</taxon>
        <taxon>Pentapetalae</taxon>
        <taxon>rosids</taxon>
        <taxon>malvids</taxon>
        <taxon>Malvales</taxon>
        <taxon>Malvaceae</taxon>
        <taxon>Malvoideae</taxon>
        <taxon>Gossypium</taxon>
    </lineage>
</organism>
<name>A0A7J9BL08_GOSGO</name>
<dbReference type="OrthoDB" id="977618at2759"/>
<keyword evidence="2" id="KW-1185">Reference proteome</keyword>